<dbReference type="InterPro" id="IPR005585">
    <property type="entry name" value="DUF327"/>
</dbReference>
<name>A0ABM6IP96_9BACL</name>
<dbReference type="SUPFAM" id="SSF158397">
    <property type="entry name" value="TM1646-like"/>
    <property type="match status" value="1"/>
</dbReference>
<dbReference type="RefSeq" id="WP_071154105.1">
    <property type="nucleotide sequence ID" value="NZ_CP019401.1"/>
</dbReference>
<dbReference type="Pfam" id="PF03885">
    <property type="entry name" value="DUF327"/>
    <property type="match status" value="1"/>
</dbReference>
<reference evidence="1 2" key="1">
    <citation type="submission" date="2017-01" db="EMBL/GenBank/DDBJ databases">
        <title>Planococcus faecalis genome complete sequence.</title>
        <authorList>
            <person name="Lee P.C."/>
        </authorList>
    </citation>
    <scope>NUCLEOTIDE SEQUENCE [LARGE SCALE GENOMIC DNA]</scope>
    <source>
        <strain evidence="1 2">AJ003</strain>
    </source>
</reference>
<keyword evidence="2" id="KW-1185">Reference proteome</keyword>
<evidence type="ECO:0008006" key="3">
    <source>
        <dbReference type="Google" id="ProtNLM"/>
    </source>
</evidence>
<proteinExistence type="predicted"/>
<evidence type="ECO:0000313" key="1">
    <source>
        <dbReference type="EMBL" id="AQU78008.1"/>
    </source>
</evidence>
<dbReference type="Proteomes" id="UP000189661">
    <property type="component" value="Chromosome"/>
</dbReference>
<protein>
    <recommendedName>
        <fullName evidence="3">DUF327 family protein</fullName>
    </recommendedName>
</protein>
<sequence>MRIDSQSTIQNDRLLKQTNGNKPNELFSNAMRKSQSKLQNDSLNQLMSNVDTQGQKLANQRTLENLVNYKQAVKQFVSESVSYGLHLSDEQSLTSGGNLKPQRIIKIIDKKLIEIQDEVLNNEEEGIGTLDLVGEIKGLLVNLYM</sequence>
<evidence type="ECO:0000313" key="2">
    <source>
        <dbReference type="Proteomes" id="UP000189661"/>
    </source>
</evidence>
<gene>
    <name evidence="1" type="ORF">AJGP001_01220</name>
</gene>
<dbReference type="EMBL" id="CP019401">
    <property type="protein sequence ID" value="AQU78008.1"/>
    <property type="molecule type" value="Genomic_DNA"/>
</dbReference>
<organism evidence="1 2">
    <name type="scientific">Planococcus faecalis</name>
    <dbReference type="NCBI Taxonomy" id="1598147"/>
    <lineage>
        <taxon>Bacteria</taxon>
        <taxon>Bacillati</taxon>
        <taxon>Bacillota</taxon>
        <taxon>Bacilli</taxon>
        <taxon>Bacillales</taxon>
        <taxon>Caryophanaceae</taxon>
        <taxon>Planococcus</taxon>
    </lineage>
</organism>
<dbReference type="Gene3D" id="1.20.120.490">
    <property type="entry name" value="Hypothetical protein TM1646-like domain"/>
    <property type="match status" value="1"/>
</dbReference>
<accession>A0ABM6IP96</accession>
<dbReference type="InterPro" id="IPR024042">
    <property type="entry name" value="TM1646-like_dom_sf"/>
</dbReference>